<dbReference type="Proteomes" id="UP000295310">
    <property type="component" value="Unassembled WGS sequence"/>
</dbReference>
<evidence type="ECO:0000313" key="2">
    <source>
        <dbReference type="EMBL" id="TDL98400.1"/>
    </source>
</evidence>
<gene>
    <name evidence="2" type="ORF">ERX27_02900</name>
</gene>
<dbReference type="PANTHER" id="PTHR34818">
    <property type="entry name" value="PROTEIN BLI-3"/>
    <property type="match status" value="1"/>
</dbReference>
<feature type="domain" description="General stress protein FMN-binding split barrel" evidence="1">
    <location>
        <begin position="10"/>
        <end position="152"/>
    </location>
</feature>
<dbReference type="InterPro" id="IPR052917">
    <property type="entry name" value="Stress-Dev_Protein"/>
</dbReference>
<evidence type="ECO:0000259" key="1">
    <source>
        <dbReference type="Pfam" id="PF16242"/>
    </source>
</evidence>
<dbReference type="RefSeq" id="WP_133431341.1">
    <property type="nucleotide sequence ID" value="NZ_SCWA01000004.1"/>
</dbReference>
<dbReference type="PANTHER" id="PTHR34818:SF1">
    <property type="entry name" value="PROTEIN BLI-3"/>
    <property type="match status" value="1"/>
</dbReference>
<protein>
    <submittedName>
        <fullName evidence="2">General stress protein</fullName>
    </submittedName>
</protein>
<dbReference type="InterPro" id="IPR038725">
    <property type="entry name" value="YdaG_split_barrel_FMN-bd"/>
</dbReference>
<dbReference type="Gene3D" id="2.30.110.10">
    <property type="entry name" value="Electron Transport, Fmn-binding Protein, Chain A"/>
    <property type="match status" value="1"/>
</dbReference>
<sequence length="163" mass="18977">MTEKISNEEKRQRLYDLLQKNDIAMLTTISDNKLISRPMSYKHLEDDADLWFFTLKDTDKTDEIEKDNRVNVSFSKEGYASVSGTIHIVEDETKKKELWSKPMEAFLHTSYDDPNVILLKVEAESAEYWSTDQTVKTVIDGFKRLIQGDEKDKDESMNDTVEL</sequence>
<dbReference type="EMBL" id="SCWA01000004">
    <property type="protein sequence ID" value="TDL98400.1"/>
    <property type="molecule type" value="Genomic_DNA"/>
</dbReference>
<evidence type="ECO:0000313" key="3">
    <source>
        <dbReference type="Proteomes" id="UP000295310"/>
    </source>
</evidence>
<dbReference type="SUPFAM" id="SSF50475">
    <property type="entry name" value="FMN-binding split barrel"/>
    <property type="match status" value="1"/>
</dbReference>
<dbReference type="OrthoDB" id="9795235at2"/>
<dbReference type="AlphaFoldDB" id="A0A4R6BEY0"/>
<comment type="caution">
    <text evidence="2">The sequence shown here is derived from an EMBL/GenBank/DDBJ whole genome shotgun (WGS) entry which is preliminary data.</text>
</comment>
<proteinExistence type="predicted"/>
<dbReference type="Pfam" id="PF16242">
    <property type="entry name" value="Pyrid_ox_like"/>
    <property type="match status" value="1"/>
</dbReference>
<dbReference type="InterPro" id="IPR012349">
    <property type="entry name" value="Split_barrel_FMN-bd"/>
</dbReference>
<organism evidence="2 3">
    <name type="scientific">Macrococcus brunensis</name>
    <dbReference type="NCBI Taxonomy" id="198483"/>
    <lineage>
        <taxon>Bacteria</taxon>
        <taxon>Bacillati</taxon>
        <taxon>Bacillota</taxon>
        <taxon>Bacilli</taxon>
        <taxon>Bacillales</taxon>
        <taxon>Staphylococcaceae</taxon>
        <taxon>Macrococcus</taxon>
    </lineage>
</organism>
<name>A0A4R6BEY0_9STAP</name>
<keyword evidence="3" id="KW-1185">Reference proteome</keyword>
<accession>A0A4R6BEY0</accession>
<reference evidence="2 3" key="1">
    <citation type="submission" date="2019-01" db="EMBL/GenBank/DDBJ databases">
        <title>Draft genome sequences of the type strains of six Macrococcus species.</title>
        <authorList>
            <person name="Mazhar S."/>
            <person name="Altermann E."/>
            <person name="Hill C."/>
            <person name="Mcauliffe O."/>
        </authorList>
    </citation>
    <scope>NUCLEOTIDE SEQUENCE [LARGE SCALE GENOMIC DNA]</scope>
    <source>
        <strain evidence="2 3">CCM4811</strain>
    </source>
</reference>